<evidence type="ECO:0000256" key="4">
    <source>
        <dbReference type="ARBA" id="ARBA00061436"/>
    </source>
</evidence>
<dbReference type="Proteomes" id="UP000198556">
    <property type="component" value="Unassembled WGS sequence"/>
</dbReference>
<dbReference type="GO" id="GO:0043024">
    <property type="term" value="F:ribosomal small subunit binding"/>
    <property type="evidence" value="ECO:0007669"/>
    <property type="project" value="TreeGrafter"/>
</dbReference>
<accession>A0A1H9N1Q2</accession>
<dbReference type="OrthoDB" id="9794975at2"/>
<dbReference type="PANTHER" id="PTHR33231:SF1">
    <property type="entry name" value="30S RIBOSOMAL PROTEIN"/>
    <property type="match status" value="1"/>
</dbReference>
<dbReference type="EMBL" id="FOGF01000033">
    <property type="protein sequence ID" value="SER29862.1"/>
    <property type="molecule type" value="Genomic_DNA"/>
</dbReference>
<dbReference type="PANTHER" id="PTHR33231">
    <property type="entry name" value="30S RIBOSOMAL PROTEIN"/>
    <property type="match status" value="1"/>
</dbReference>
<dbReference type="HAMAP" id="MF_00839">
    <property type="entry name" value="HPF"/>
    <property type="match status" value="1"/>
</dbReference>
<reference evidence="7 8" key="1">
    <citation type="submission" date="2016-10" db="EMBL/GenBank/DDBJ databases">
        <authorList>
            <person name="de Groot N.N."/>
        </authorList>
    </citation>
    <scope>NUCLEOTIDE SEQUENCE [LARGE SCALE GENOMIC DNA]</scope>
    <source>
        <strain evidence="7 8">DSM 15827</strain>
    </source>
</reference>
<dbReference type="InterPro" id="IPR034694">
    <property type="entry name" value="HPF_long/plastid"/>
</dbReference>
<dbReference type="CDD" id="cd00552">
    <property type="entry name" value="RaiA"/>
    <property type="match status" value="1"/>
</dbReference>
<comment type="subcellular location">
    <subcellularLocation>
        <location evidence="1 5">Cytoplasm</location>
    </subcellularLocation>
</comment>
<dbReference type="RefSeq" id="WP_089747345.1">
    <property type="nucleotide sequence ID" value="NZ_FOGF01000033.1"/>
</dbReference>
<feature type="domain" description="Sigma 54 modulation/S30EA ribosomal protein C-terminal" evidence="6">
    <location>
        <begin position="123"/>
        <end position="175"/>
    </location>
</feature>
<comment type="similarity">
    <text evidence="4 5">Belongs to the HPF/YfiA ribosome-associated protein family. Long HPF subfamily.</text>
</comment>
<dbReference type="NCBIfam" id="TIGR00741">
    <property type="entry name" value="yfiA"/>
    <property type="match status" value="1"/>
</dbReference>
<evidence type="ECO:0000256" key="2">
    <source>
        <dbReference type="ARBA" id="ARBA00022490"/>
    </source>
</evidence>
<dbReference type="GO" id="GO:0022627">
    <property type="term" value="C:cytosolic small ribosomal subunit"/>
    <property type="evidence" value="ECO:0007669"/>
    <property type="project" value="TreeGrafter"/>
</dbReference>
<dbReference type="AlphaFoldDB" id="A0A1H9N1Q2"/>
<dbReference type="GO" id="GO:0045900">
    <property type="term" value="P:negative regulation of translational elongation"/>
    <property type="evidence" value="ECO:0007669"/>
    <property type="project" value="TreeGrafter"/>
</dbReference>
<evidence type="ECO:0000256" key="3">
    <source>
        <dbReference type="ARBA" id="ARBA00022845"/>
    </source>
</evidence>
<dbReference type="InterPro" id="IPR036567">
    <property type="entry name" value="RHF-like"/>
</dbReference>
<keyword evidence="3 5" id="KW-0810">Translation regulation</keyword>
<comment type="subunit">
    <text evidence="5">Interacts with 100S ribosomes.</text>
</comment>
<dbReference type="STRING" id="137733.SAMN05421767_13314"/>
<keyword evidence="7" id="KW-0689">Ribosomal protein</keyword>
<evidence type="ECO:0000256" key="1">
    <source>
        <dbReference type="ARBA" id="ARBA00004496"/>
    </source>
</evidence>
<proteinExistence type="inferred from homology"/>
<dbReference type="InterPro" id="IPR050574">
    <property type="entry name" value="HPF/YfiA_ribosome-assoc"/>
</dbReference>
<dbReference type="Pfam" id="PF16321">
    <property type="entry name" value="Ribosom_S30AE_C"/>
    <property type="match status" value="1"/>
</dbReference>
<dbReference type="InterPro" id="IPR038416">
    <property type="entry name" value="Ribosom_S30AE_C_sf"/>
</dbReference>
<dbReference type="Gene3D" id="3.30.160.100">
    <property type="entry name" value="Ribosome hibernation promotion factor-like"/>
    <property type="match status" value="1"/>
</dbReference>
<organism evidence="7 8">
    <name type="scientific">Granulicatella balaenopterae</name>
    <dbReference type="NCBI Taxonomy" id="137733"/>
    <lineage>
        <taxon>Bacteria</taxon>
        <taxon>Bacillati</taxon>
        <taxon>Bacillota</taxon>
        <taxon>Bacilli</taxon>
        <taxon>Lactobacillales</taxon>
        <taxon>Carnobacteriaceae</taxon>
        <taxon>Granulicatella</taxon>
    </lineage>
</organism>
<keyword evidence="7" id="KW-0687">Ribonucleoprotein</keyword>
<dbReference type="InterPro" id="IPR003489">
    <property type="entry name" value="RHF/RaiA"/>
</dbReference>
<dbReference type="Pfam" id="PF02482">
    <property type="entry name" value="Ribosomal_S30AE"/>
    <property type="match status" value="1"/>
</dbReference>
<dbReference type="InterPro" id="IPR032528">
    <property type="entry name" value="Ribosom_S30AE_C"/>
</dbReference>
<name>A0A1H9N1Q2_9LACT</name>
<protein>
    <recommendedName>
        <fullName evidence="5">Ribosome hibernation promoting factor</fullName>
        <shortName evidence="5">HPF</shortName>
    </recommendedName>
</protein>
<keyword evidence="2 5" id="KW-0963">Cytoplasm</keyword>
<sequence>MFKYNIRGENIEVTEAIRMYVEKKISKLEKYFTDVPNATAHVNLKVYSDKTAKVEVTIPLPYLVLRAEETSIDLYGSVDLVVDKLERQVRKYKTKINRKSREKGFDFIAIEPHEEEAEEHGLEIVRTKQLNLKPMDSEEAVLQMNMLGHEFFIYEDAETSDINIVYRRKDGKYGLIETN</sequence>
<gene>
    <name evidence="5" type="primary">hpf</name>
    <name evidence="7" type="ORF">SAMN05421767_13314</name>
</gene>
<evidence type="ECO:0000256" key="5">
    <source>
        <dbReference type="HAMAP-Rule" id="MF_00839"/>
    </source>
</evidence>
<dbReference type="FunFam" id="3.30.505.50:FF:000001">
    <property type="entry name" value="Ribosome hibernation promoting factor"/>
    <property type="match status" value="1"/>
</dbReference>
<dbReference type="FunFam" id="3.30.160.100:FF:000003">
    <property type="entry name" value="Ribosome hibernation promoting factor"/>
    <property type="match status" value="1"/>
</dbReference>
<dbReference type="SUPFAM" id="SSF69754">
    <property type="entry name" value="Ribosome binding protein Y (YfiA homologue)"/>
    <property type="match status" value="1"/>
</dbReference>
<keyword evidence="8" id="KW-1185">Reference proteome</keyword>
<comment type="function">
    <text evidence="5">Required for dimerization of active 70S ribosomes into 100S ribosomes in stationary phase; 100S ribosomes are translationally inactive and sometimes present during exponential growth.</text>
</comment>
<dbReference type="Gene3D" id="3.30.505.50">
    <property type="entry name" value="Sigma 54 modulation/S30EA ribosomal protein, C-terminal domain"/>
    <property type="match status" value="1"/>
</dbReference>
<evidence type="ECO:0000313" key="8">
    <source>
        <dbReference type="Proteomes" id="UP000198556"/>
    </source>
</evidence>
<evidence type="ECO:0000259" key="6">
    <source>
        <dbReference type="Pfam" id="PF16321"/>
    </source>
</evidence>
<evidence type="ECO:0000313" key="7">
    <source>
        <dbReference type="EMBL" id="SER29862.1"/>
    </source>
</evidence>